<dbReference type="EMBL" id="CP110426">
    <property type="protein sequence ID" value="WAQ86253.1"/>
    <property type="molecule type" value="Genomic_DNA"/>
</dbReference>
<evidence type="ECO:0000313" key="2">
    <source>
        <dbReference type="EMBL" id="WAQ86253.1"/>
    </source>
</evidence>
<accession>A0ABY7CMU8</accession>
<name>A0ABY7CMU8_9BASI</name>
<organism evidence="2 3">
    <name type="scientific">Puccinia triticina</name>
    <dbReference type="NCBI Taxonomy" id="208348"/>
    <lineage>
        <taxon>Eukaryota</taxon>
        <taxon>Fungi</taxon>
        <taxon>Dikarya</taxon>
        <taxon>Basidiomycota</taxon>
        <taxon>Pucciniomycotina</taxon>
        <taxon>Pucciniomycetes</taxon>
        <taxon>Pucciniales</taxon>
        <taxon>Pucciniaceae</taxon>
        <taxon>Puccinia</taxon>
    </lineage>
</organism>
<sequence length="205" mass="21115">MSRGWLEGIGSVKGRGAPGGDLMIGSGAGRGEFLGIVGRIRGCACSEAETRLKFSLTGINGVGRGRSNLVFFLPSEDEEAVSCEGSPSKGVKCTYPKTIASSSQLGLGMRVEQTHLKAIPISFPVRAKDCQVARIRGEGISQVLKTLFMTSKGVSGAGDGTEAPKSVPGGTDDGPGESGSANCYLSNDKPAINISQGEEVYLSGI</sequence>
<reference evidence="2" key="1">
    <citation type="submission" date="2022-10" db="EMBL/GenBank/DDBJ databases">
        <title>Puccinia triticina Genome sequencing and assembly.</title>
        <authorList>
            <person name="Li C."/>
        </authorList>
    </citation>
    <scope>NUCLEOTIDE SEQUENCE</scope>
    <source>
        <strain evidence="2">Pt15</strain>
    </source>
</reference>
<gene>
    <name evidence="2" type="ORF">PtA15_6A885</name>
</gene>
<protein>
    <submittedName>
        <fullName evidence="2">Uncharacterized protein</fullName>
    </submittedName>
</protein>
<evidence type="ECO:0000256" key="1">
    <source>
        <dbReference type="SAM" id="MobiDB-lite"/>
    </source>
</evidence>
<dbReference type="Proteomes" id="UP001164743">
    <property type="component" value="Chromosome 6A"/>
</dbReference>
<proteinExistence type="predicted"/>
<keyword evidence="3" id="KW-1185">Reference proteome</keyword>
<feature type="region of interest" description="Disordered" evidence="1">
    <location>
        <begin position="155"/>
        <end position="184"/>
    </location>
</feature>
<evidence type="ECO:0000313" key="3">
    <source>
        <dbReference type="Proteomes" id="UP001164743"/>
    </source>
</evidence>
<dbReference type="RefSeq" id="XP_053021808.1">
    <property type="nucleotide sequence ID" value="XM_053170636.1"/>
</dbReference>
<dbReference type="GeneID" id="77811531"/>